<evidence type="ECO:0000313" key="3">
    <source>
        <dbReference type="Proteomes" id="UP001333110"/>
    </source>
</evidence>
<proteinExistence type="predicted"/>
<reference evidence="2 3" key="1">
    <citation type="journal article" date="2023" name="J. Hered.">
        <title>Chromosome-level genome of the wood stork (Mycteria americana) provides insight into avian chromosome evolution.</title>
        <authorList>
            <person name="Flamio R. Jr."/>
            <person name="Ramstad K.M."/>
        </authorList>
    </citation>
    <scope>NUCLEOTIDE SEQUENCE [LARGE SCALE GENOMIC DNA]</scope>
    <source>
        <strain evidence="2">JAX WOST 10</strain>
    </source>
</reference>
<dbReference type="EMBL" id="JAUNZN010000010">
    <property type="protein sequence ID" value="KAK4814881.1"/>
    <property type="molecule type" value="Genomic_DNA"/>
</dbReference>
<feature type="region of interest" description="Disordered" evidence="1">
    <location>
        <begin position="82"/>
        <end position="103"/>
    </location>
</feature>
<keyword evidence="3" id="KW-1185">Reference proteome</keyword>
<gene>
    <name evidence="2" type="ORF">QYF61_001259</name>
</gene>
<protein>
    <submittedName>
        <fullName evidence="2">Uncharacterized protein</fullName>
    </submittedName>
</protein>
<organism evidence="2 3">
    <name type="scientific">Mycteria americana</name>
    <name type="common">Wood stork</name>
    <dbReference type="NCBI Taxonomy" id="33587"/>
    <lineage>
        <taxon>Eukaryota</taxon>
        <taxon>Metazoa</taxon>
        <taxon>Chordata</taxon>
        <taxon>Craniata</taxon>
        <taxon>Vertebrata</taxon>
        <taxon>Euteleostomi</taxon>
        <taxon>Archelosauria</taxon>
        <taxon>Archosauria</taxon>
        <taxon>Dinosauria</taxon>
        <taxon>Saurischia</taxon>
        <taxon>Theropoda</taxon>
        <taxon>Coelurosauria</taxon>
        <taxon>Aves</taxon>
        <taxon>Neognathae</taxon>
        <taxon>Neoaves</taxon>
        <taxon>Aequornithes</taxon>
        <taxon>Ciconiiformes</taxon>
        <taxon>Ciconiidae</taxon>
        <taxon>Mycteria</taxon>
    </lineage>
</organism>
<accession>A0AAN7NNA7</accession>
<comment type="caution">
    <text evidence="2">The sequence shown here is derived from an EMBL/GenBank/DDBJ whole genome shotgun (WGS) entry which is preliminary data.</text>
</comment>
<evidence type="ECO:0000313" key="2">
    <source>
        <dbReference type="EMBL" id="KAK4814881.1"/>
    </source>
</evidence>
<dbReference type="Proteomes" id="UP001333110">
    <property type="component" value="Unassembled WGS sequence"/>
</dbReference>
<sequence length="214" mass="23659">MGKSTAKQVCYQAEEFHNLHKWATKTTFNCYCHGGRHLLPFPLTTAPVLTKKVLGALVDTKLTTRQQRALAAKKANGTQVCLRKSEQVKGGDPSPPLSTGQATPGVLGTVLGSLCKGDMELLERVQKRATAMVKGLEHLTYKERLRAVTAQPGEEKAEGDLISAYKYLKGGCKDNGARLFSVVPSDRARSNGHKLKHKRVHQTMMRHFFFFLPL</sequence>
<evidence type="ECO:0000256" key="1">
    <source>
        <dbReference type="SAM" id="MobiDB-lite"/>
    </source>
</evidence>
<name>A0AAN7NNA7_MYCAM</name>
<dbReference type="AlphaFoldDB" id="A0AAN7NNA7"/>